<gene>
    <name evidence="1" type="ORF">JQN70_14875</name>
</gene>
<keyword evidence="2" id="KW-1185">Reference proteome</keyword>
<name>A0ABS2CPC5_9MICO</name>
<evidence type="ECO:0008006" key="3">
    <source>
        <dbReference type="Google" id="ProtNLM"/>
    </source>
</evidence>
<dbReference type="EMBL" id="JAFDVD010000016">
    <property type="protein sequence ID" value="MBM6401678.1"/>
    <property type="molecule type" value="Genomic_DNA"/>
</dbReference>
<reference evidence="1" key="1">
    <citation type="submission" date="2021-02" db="EMBL/GenBank/DDBJ databases">
        <title>Phycicoccus sp. MQZ13P-5T, whole genome shotgun sequence.</title>
        <authorList>
            <person name="Tuo L."/>
        </authorList>
    </citation>
    <scope>NUCLEOTIDE SEQUENCE</scope>
    <source>
        <strain evidence="1">MQZ13P-5</strain>
    </source>
</reference>
<protein>
    <recommendedName>
        <fullName evidence="3">MmcQ/YjbR family DNA-binding protein</fullName>
    </recommendedName>
</protein>
<dbReference type="RefSeq" id="WP_204132141.1">
    <property type="nucleotide sequence ID" value="NZ_JAFDVD010000016.1"/>
</dbReference>
<proteinExistence type="predicted"/>
<dbReference type="Proteomes" id="UP001430172">
    <property type="component" value="Unassembled WGS sequence"/>
</dbReference>
<evidence type="ECO:0000313" key="1">
    <source>
        <dbReference type="EMBL" id="MBM6401678.1"/>
    </source>
</evidence>
<accession>A0ABS2CPC5</accession>
<organism evidence="1 2">
    <name type="scientific">Phycicoccus sonneratiae</name>
    <dbReference type="NCBI Taxonomy" id="2807628"/>
    <lineage>
        <taxon>Bacteria</taxon>
        <taxon>Bacillati</taxon>
        <taxon>Actinomycetota</taxon>
        <taxon>Actinomycetes</taxon>
        <taxon>Micrococcales</taxon>
        <taxon>Intrasporangiaceae</taxon>
        <taxon>Phycicoccus</taxon>
    </lineage>
</organism>
<evidence type="ECO:0000313" key="2">
    <source>
        <dbReference type="Proteomes" id="UP001430172"/>
    </source>
</evidence>
<sequence length="134" mass="15034">MATEDPKPVDRDDVDGIALALPEVTREGTDERPAYVVRGKSFLHWREPRKDAVDPDTGERMDDVICVTVPGPEDKESILQLGGPWFTTPHFNGYPAVLVRERDLGRLDYLELAEIITDAWATKAPKKLVKEHLG</sequence>
<comment type="caution">
    <text evidence="1">The sequence shown here is derived from an EMBL/GenBank/DDBJ whole genome shotgun (WGS) entry which is preliminary data.</text>
</comment>